<proteinExistence type="predicted"/>
<keyword evidence="3" id="KW-1185">Reference proteome</keyword>
<organism evidence="2 3">
    <name type="scientific">Teichococcus deserti</name>
    <dbReference type="NCBI Taxonomy" id="1817963"/>
    <lineage>
        <taxon>Bacteria</taxon>
        <taxon>Pseudomonadati</taxon>
        <taxon>Pseudomonadota</taxon>
        <taxon>Alphaproteobacteria</taxon>
        <taxon>Acetobacterales</taxon>
        <taxon>Roseomonadaceae</taxon>
        <taxon>Roseomonas</taxon>
    </lineage>
</organism>
<evidence type="ECO:0000256" key="1">
    <source>
        <dbReference type="SAM" id="MobiDB-lite"/>
    </source>
</evidence>
<evidence type="ECO:0000313" key="2">
    <source>
        <dbReference type="EMBL" id="ONG56970.1"/>
    </source>
</evidence>
<sequence>MTDKTSDAPAEAAAPTVATAPLPDLKRVLVVREIEREFGPALAPGQIAYLPADHEALKDGRAKDPDAALKAADKAADKQAEKAKD</sequence>
<accession>A0A1V2H6M3</accession>
<dbReference type="RefSeq" id="WP_076956304.1">
    <property type="nucleotide sequence ID" value="NZ_MLCO01000032.1"/>
</dbReference>
<dbReference type="EMBL" id="MLCO01000032">
    <property type="protein sequence ID" value="ONG56970.1"/>
    <property type="molecule type" value="Genomic_DNA"/>
</dbReference>
<gene>
    <name evidence="2" type="ORF">BKE38_05085</name>
</gene>
<protein>
    <submittedName>
        <fullName evidence="2">Uncharacterized protein</fullName>
    </submittedName>
</protein>
<dbReference type="Proteomes" id="UP000188879">
    <property type="component" value="Unassembled WGS sequence"/>
</dbReference>
<reference evidence="2 3" key="1">
    <citation type="submission" date="2016-10" db="EMBL/GenBank/DDBJ databases">
        <title>Draft Genome sequence of Roseomonas sp. strain M3.</title>
        <authorList>
            <person name="Subhash Y."/>
            <person name="Lee S."/>
        </authorList>
    </citation>
    <scope>NUCLEOTIDE SEQUENCE [LARGE SCALE GENOMIC DNA]</scope>
    <source>
        <strain evidence="2 3">M3</strain>
    </source>
</reference>
<comment type="caution">
    <text evidence="2">The sequence shown here is derived from an EMBL/GenBank/DDBJ whole genome shotgun (WGS) entry which is preliminary data.</text>
</comment>
<dbReference type="AlphaFoldDB" id="A0A1V2H6M3"/>
<name>A0A1V2H6M3_9PROT</name>
<feature type="region of interest" description="Disordered" evidence="1">
    <location>
        <begin position="58"/>
        <end position="85"/>
    </location>
</feature>
<evidence type="ECO:0000313" key="3">
    <source>
        <dbReference type="Proteomes" id="UP000188879"/>
    </source>
</evidence>